<dbReference type="Proteomes" id="UP000301309">
    <property type="component" value="Unassembled WGS sequence"/>
</dbReference>
<dbReference type="RefSeq" id="WP_344590448.1">
    <property type="nucleotide sequence ID" value="NZ_BAAASO010000001.1"/>
</dbReference>
<accession>A0A4D4L9J4</accession>
<keyword evidence="3" id="KW-1185">Reference proteome</keyword>
<evidence type="ECO:0000313" key="2">
    <source>
        <dbReference type="EMBL" id="GDY55287.1"/>
    </source>
</evidence>
<evidence type="ECO:0008006" key="4">
    <source>
        <dbReference type="Google" id="ProtNLM"/>
    </source>
</evidence>
<sequence>MRKDAMPQSEAIEIADSELDNVSGGVLGTVNLTGGAEPALPTLPTLPALGGSVSGDLSGQVGPVSGQAGFSGGVGI</sequence>
<evidence type="ECO:0000313" key="3">
    <source>
        <dbReference type="Proteomes" id="UP000301309"/>
    </source>
</evidence>
<dbReference type="AlphaFoldDB" id="A0A4D4L9J4"/>
<name>A0A4D4L9J4_STRVO</name>
<feature type="region of interest" description="Disordered" evidence="1">
    <location>
        <begin position="54"/>
        <end position="76"/>
    </location>
</feature>
<proteinExistence type="predicted"/>
<dbReference type="EMBL" id="BJHW01000001">
    <property type="protein sequence ID" value="GDY55287.1"/>
    <property type="molecule type" value="Genomic_DNA"/>
</dbReference>
<reference evidence="2 3" key="1">
    <citation type="journal article" date="2020" name="Int. J. Syst. Evol. Microbiol.">
        <title>Reclassification of Streptomyces castelarensis and Streptomyces sporoclivatus as later heterotypic synonyms of Streptomyces antimycoticus.</title>
        <authorList>
            <person name="Komaki H."/>
            <person name="Tamura T."/>
        </authorList>
    </citation>
    <scope>NUCLEOTIDE SEQUENCE [LARGE SCALE GENOMIC DNA]</scope>
    <source>
        <strain evidence="2 3">NBRC 13459</strain>
    </source>
</reference>
<comment type="caution">
    <text evidence="2">The sequence shown here is derived from an EMBL/GenBank/DDBJ whole genome shotgun (WGS) entry which is preliminary data.</text>
</comment>
<organism evidence="2 3">
    <name type="scientific">Streptomyces violaceusniger</name>
    <dbReference type="NCBI Taxonomy" id="68280"/>
    <lineage>
        <taxon>Bacteria</taxon>
        <taxon>Bacillati</taxon>
        <taxon>Actinomycetota</taxon>
        <taxon>Actinomycetes</taxon>
        <taxon>Kitasatosporales</taxon>
        <taxon>Streptomycetaceae</taxon>
        <taxon>Streptomyces</taxon>
        <taxon>Streptomyces violaceusniger group</taxon>
    </lineage>
</organism>
<gene>
    <name evidence="2" type="ORF">SVIO_059100</name>
</gene>
<protein>
    <recommendedName>
        <fullName evidence="4">Type A2 lantipeptide</fullName>
    </recommendedName>
</protein>
<evidence type="ECO:0000256" key="1">
    <source>
        <dbReference type="SAM" id="MobiDB-lite"/>
    </source>
</evidence>